<dbReference type="SUPFAM" id="SSF56601">
    <property type="entry name" value="beta-lactamase/transpeptidase-like"/>
    <property type="match status" value="1"/>
</dbReference>
<accession>A0A160TVR8</accession>
<feature type="domain" description="Beta-lactamase-related" evidence="1">
    <location>
        <begin position="89"/>
        <end position="383"/>
    </location>
</feature>
<evidence type="ECO:0000259" key="1">
    <source>
        <dbReference type="Pfam" id="PF00144"/>
    </source>
</evidence>
<dbReference type="InterPro" id="IPR012338">
    <property type="entry name" value="Beta-lactam/transpept-like"/>
</dbReference>
<dbReference type="GO" id="GO:0019875">
    <property type="term" value="F:6-aminohexanoate-dimer hydrolase activity"/>
    <property type="evidence" value="ECO:0007669"/>
    <property type="project" value="UniProtKB-EC"/>
</dbReference>
<name>A0A160TVR8_9ZZZZ</name>
<proteinExistence type="predicted"/>
<protein>
    <submittedName>
        <fullName evidence="2">6-aminohexanoate-dimer hydrolase</fullName>
        <ecNumber evidence="2">3.5.1.46</ecNumber>
    </submittedName>
</protein>
<dbReference type="PANTHER" id="PTHR43283">
    <property type="entry name" value="BETA-LACTAMASE-RELATED"/>
    <property type="match status" value="1"/>
</dbReference>
<gene>
    <name evidence="2" type="ORF">MGWOODY_XGa570</name>
</gene>
<dbReference type="Gene3D" id="3.40.710.10">
    <property type="entry name" value="DD-peptidase/beta-lactamase superfamily"/>
    <property type="match status" value="1"/>
</dbReference>
<dbReference type="EMBL" id="CZRL01000086">
    <property type="protein sequence ID" value="CUS52656.1"/>
    <property type="molecule type" value="Genomic_DNA"/>
</dbReference>
<sequence length="398" mass="45300">MDDLHPMSDFPISKDNRIPRNLWDRTPWNRWSFQHIREILPTTEVWRGTGPSWLLPEAENNLDELEFVNPKNQSTTLLEWLTDNYADGIAVVHRGTLVYERYFNRMTQRTLHLSQSMAKSVTSAVAGILVGRGLLDPEEKITAYLPELKETAWNGATLRHALDMASGVRYIEDYEALDSDIAVTDIASGWRTPQQGIPIFACIWDQIISLKQTTRPHGERFEYRSIETDVIAHCMERVTGTRLAELISRELWQPLGAEESACFTVDGIGYPLADGGFNATLRDYARFGQMLCNRGVANGRQIVPAEWISDTFSANPSLFGEPYNDYLENGAYRNQFWIRDVCRQVIMAIGVFGQLIYVDMDNDLVITRLASWPEFVSLERKLDDLAAIDAITDQLKGE</sequence>
<keyword evidence="2" id="KW-0378">Hydrolase</keyword>
<dbReference type="Pfam" id="PF00144">
    <property type="entry name" value="Beta-lactamase"/>
    <property type="match status" value="1"/>
</dbReference>
<dbReference type="EC" id="3.5.1.46" evidence="2"/>
<reference evidence="2" key="1">
    <citation type="submission" date="2015-10" db="EMBL/GenBank/DDBJ databases">
        <authorList>
            <person name="Gilbert D.G."/>
        </authorList>
    </citation>
    <scope>NUCLEOTIDE SEQUENCE</scope>
</reference>
<organism evidence="2">
    <name type="scientific">hydrothermal vent metagenome</name>
    <dbReference type="NCBI Taxonomy" id="652676"/>
    <lineage>
        <taxon>unclassified sequences</taxon>
        <taxon>metagenomes</taxon>
        <taxon>ecological metagenomes</taxon>
    </lineage>
</organism>
<evidence type="ECO:0000313" key="2">
    <source>
        <dbReference type="EMBL" id="CUS52656.1"/>
    </source>
</evidence>
<dbReference type="InterPro" id="IPR001466">
    <property type="entry name" value="Beta-lactam-related"/>
</dbReference>
<dbReference type="InterPro" id="IPR050789">
    <property type="entry name" value="Diverse_Enzym_Activities"/>
</dbReference>
<dbReference type="AlphaFoldDB" id="A0A160TVR8"/>
<dbReference type="PANTHER" id="PTHR43283:SF7">
    <property type="entry name" value="BETA-LACTAMASE-RELATED DOMAIN-CONTAINING PROTEIN"/>
    <property type="match status" value="1"/>
</dbReference>